<name>A0ABP4V0K6_9ACTN</name>
<dbReference type="InterPro" id="IPR016181">
    <property type="entry name" value="Acyl_CoA_acyltransferase"/>
</dbReference>
<dbReference type="Proteomes" id="UP001500280">
    <property type="component" value="Unassembled WGS sequence"/>
</dbReference>
<keyword evidence="1" id="KW-0808">Transferase</keyword>
<keyword evidence="5" id="KW-1185">Reference proteome</keyword>
<dbReference type="InterPro" id="IPR000182">
    <property type="entry name" value="GNAT_dom"/>
</dbReference>
<dbReference type="CDD" id="cd04301">
    <property type="entry name" value="NAT_SF"/>
    <property type="match status" value="1"/>
</dbReference>
<accession>A0ABP4V0K6</accession>
<gene>
    <name evidence="4" type="ORF">GCM10009745_72590</name>
</gene>
<sequence>MGLPWDADQVKLRPLVPADYASVLALNATADGLVDPLGLDRLDWLRLIAAHAVVVEDDGRPIGFVLTFTPGSAYDGLEYGWFTTNYADQFLFVDRIVIDADRRRQGVASTVYRAIERAAQPFARVVTRVRSDLADTSGLAFHTARGYTQVGTRPNPSGGTMALLVKEL</sequence>
<organism evidence="4 5">
    <name type="scientific">Kribbella yunnanensis</name>
    <dbReference type="NCBI Taxonomy" id="190194"/>
    <lineage>
        <taxon>Bacteria</taxon>
        <taxon>Bacillati</taxon>
        <taxon>Actinomycetota</taxon>
        <taxon>Actinomycetes</taxon>
        <taxon>Propionibacteriales</taxon>
        <taxon>Kribbellaceae</taxon>
        <taxon>Kribbella</taxon>
    </lineage>
</organism>
<dbReference type="SUPFAM" id="SSF55729">
    <property type="entry name" value="Acyl-CoA N-acyltransferases (Nat)"/>
    <property type="match status" value="1"/>
</dbReference>
<dbReference type="InterPro" id="IPR050832">
    <property type="entry name" value="Bact_Acetyltransf"/>
</dbReference>
<dbReference type="EMBL" id="BAAANF010000025">
    <property type="protein sequence ID" value="GAA1713893.1"/>
    <property type="molecule type" value="Genomic_DNA"/>
</dbReference>
<evidence type="ECO:0000256" key="1">
    <source>
        <dbReference type="ARBA" id="ARBA00022679"/>
    </source>
</evidence>
<keyword evidence="2" id="KW-0012">Acyltransferase</keyword>
<dbReference type="Pfam" id="PF00583">
    <property type="entry name" value="Acetyltransf_1"/>
    <property type="match status" value="1"/>
</dbReference>
<dbReference type="Gene3D" id="3.40.630.30">
    <property type="match status" value="1"/>
</dbReference>
<evidence type="ECO:0000259" key="3">
    <source>
        <dbReference type="PROSITE" id="PS51186"/>
    </source>
</evidence>
<evidence type="ECO:0000313" key="5">
    <source>
        <dbReference type="Proteomes" id="UP001500280"/>
    </source>
</evidence>
<feature type="domain" description="N-acetyltransferase" evidence="3">
    <location>
        <begin position="10"/>
        <end position="168"/>
    </location>
</feature>
<reference evidence="5" key="1">
    <citation type="journal article" date="2019" name="Int. J. Syst. Evol. Microbiol.">
        <title>The Global Catalogue of Microorganisms (GCM) 10K type strain sequencing project: providing services to taxonomists for standard genome sequencing and annotation.</title>
        <authorList>
            <consortium name="The Broad Institute Genomics Platform"/>
            <consortium name="The Broad Institute Genome Sequencing Center for Infectious Disease"/>
            <person name="Wu L."/>
            <person name="Ma J."/>
        </authorList>
    </citation>
    <scope>NUCLEOTIDE SEQUENCE [LARGE SCALE GENOMIC DNA]</scope>
    <source>
        <strain evidence="5">JCM 14307</strain>
    </source>
</reference>
<dbReference type="PANTHER" id="PTHR43877">
    <property type="entry name" value="AMINOALKYLPHOSPHONATE N-ACETYLTRANSFERASE-RELATED-RELATED"/>
    <property type="match status" value="1"/>
</dbReference>
<dbReference type="PROSITE" id="PS51186">
    <property type="entry name" value="GNAT"/>
    <property type="match status" value="1"/>
</dbReference>
<evidence type="ECO:0000256" key="2">
    <source>
        <dbReference type="ARBA" id="ARBA00023315"/>
    </source>
</evidence>
<proteinExistence type="predicted"/>
<protein>
    <recommendedName>
        <fullName evidence="3">N-acetyltransferase domain-containing protein</fullName>
    </recommendedName>
</protein>
<comment type="caution">
    <text evidence="4">The sequence shown here is derived from an EMBL/GenBank/DDBJ whole genome shotgun (WGS) entry which is preliminary data.</text>
</comment>
<evidence type="ECO:0000313" key="4">
    <source>
        <dbReference type="EMBL" id="GAA1713893.1"/>
    </source>
</evidence>